<keyword evidence="3" id="KW-0804">Transcription</keyword>
<dbReference type="Gene3D" id="2.30.30.30">
    <property type="match status" value="1"/>
</dbReference>
<evidence type="ECO:0000259" key="5">
    <source>
        <dbReference type="PROSITE" id="PS50800"/>
    </source>
</evidence>
<dbReference type="PROSITE" id="PS50800">
    <property type="entry name" value="SAP"/>
    <property type="match status" value="1"/>
</dbReference>
<protein>
    <recommendedName>
        <fullName evidence="5">SAP domain-containing protein</fullName>
    </recommendedName>
</protein>
<dbReference type="InterPro" id="IPR043425">
    <property type="entry name" value="NusG-like"/>
</dbReference>
<dbReference type="PANTHER" id="PTHR30265:SF4">
    <property type="entry name" value="KOW MOTIF FAMILY PROTEIN, EXPRESSED"/>
    <property type="match status" value="1"/>
</dbReference>
<dbReference type="GO" id="GO:0006354">
    <property type="term" value="P:DNA-templated transcription elongation"/>
    <property type="evidence" value="ECO:0007669"/>
    <property type="project" value="InterPro"/>
</dbReference>
<evidence type="ECO:0000313" key="7">
    <source>
        <dbReference type="Proteomes" id="UP000002009"/>
    </source>
</evidence>
<feature type="region of interest" description="Disordered" evidence="4">
    <location>
        <begin position="61"/>
        <end position="90"/>
    </location>
</feature>
<dbReference type="CDD" id="cd09890">
    <property type="entry name" value="NGN_plant"/>
    <property type="match status" value="1"/>
</dbReference>
<dbReference type="EMBL" id="CP001575">
    <property type="protein sequence ID" value="ACO69348.1"/>
    <property type="molecule type" value="Genomic_DNA"/>
</dbReference>
<dbReference type="Gene3D" id="3.30.70.940">
    <property type="entry name" value="NusG, N-terminal domain"/>
    <property type="match status" value="1"/>
</dbReference>
<name>C1FFC9_MICCC</name>
<evidence type="ECO:0000313" key="6">
    <source>
        <dbReference type="EMBL" id="ACO69348.1"/>
    </source>
</evidence>
<evidence type="ECO:0000256" key="2">
    <source>
        <dbReference type="ARBA" id="ARBA00023015"/>
    </source>
</evidence>
<evidence type="ECO:0000256" key="4">
    <source>
        <dbReference type="SAM" id="MobiDB-lite"/>
    </source>
</evidence>
<accession>C1FFC9</accession>
<dbReference type="KEGG" id="mis:MICPUN_60471"/>
<dbReference type="Pfam" id="PF02037">
    <property type="entry name" value="SAP"/>
    <property type="match status" value="1"/>
</dbReference>
<dbReference type="SMART" id="SM00513">
    <property type="entry name" value="SAP"/>
    <property type="match status" value="1"/>
</dbReference>
<dbReference type="InterPro" id="IPR003034">
    <property type="entry name" value="SAP_dom"/>
</dbReference>
<feature type="region of interest" description="Disordered" evidence="4">
    <location>
        <begin position="16"/>
        <end position="36"/>
    </location>
</feature>
<feature type="compositionally biased region" description="Low complexity" evidence="4">
    <location>
        <begin position="61"/>
        <end position="70"/>
    </location>
</feature>
<keyword evidence="7" id="KW-1185">Reference proteome</keyword>
<feature type="domain" description="SAP" evidence="5">
    <location>
        <begin position="110"/>
        <end position="144"/>
    </location>
</feature>
<dbReference type="PANTHER" id="PTHR30265">
    <property type="entry name" value="RHO-INTERACTING TRANSCRIPTION TERMINATION FACTOR NUSG"/>
    <property type="match status" value="1"/>
</dbReference>
<dbReference type="GeneID" id="8245441"/>
<keyword evidence="2" id="KW-0805">Transcription regulation</keyword>
<proteinExistence type="predicted"/>
<evidence type="ECO:0000256" key="1">
    <source>
        <dbReference type="ARBA" id="ARBA00022814"/>
    </source>
</evidence>
<sequence length="591" mass="62366">MAAPVAVAALARVPIPSRPSAGHLRGFDDDKCGAPPRVGRARCALTRARLAPLSRRPNARAAAAAAAARATESSDAPRDDGADGAPVDGTPLAPRFLDIAGDADAVRAGVDALSAKEIKDELKHFGVAIAGKKDQIVERLVECYSLTVRALHPDPPTPSTQTLPAAGEDVVAAMRTRTMSKVKAVSEERAAAAARRDARRARVGVYEQVSDKTAKKLAATRRRAVAGAQGARASGVTNGRRSRAAKLADIADVALDPDVLGDVGVGLGVDAADDSARENARYSMANPREDATRKTKLNVARRDLDRQADFQGAMNDVGWYMCEVPEGREQQAADKIDAIARTEKTEGEPITTWVPRVPNDDFCVARSDAEGKTRIDLLRSVPPAGDGPGDETLPFPGYVLVHMKLSQTTLNSLEEIYGVKGFASSGVTKYGSTRRQTGERPRPVPAMQLETMMKMCDVRVVSDAEHAKITEALKRRREAEEKAAAMGTIPAADDGDVQTHKSADPTADSNAEPIVGEEAMALRDAAIRPGAATATGAGAASIEVVAGPFKGFKGYVTSADKPRGDGAVDAKLVIFGRETDVTLEAGEFETL</sequence>
<dbReference type="Proteomes" id="UP000002009">
    <property type="component" value="Chromosome 8"/>
</dbReference>
<dbReference type="InterPro" id="IPR014722">
    <property type="entry name" value="Rib_uL2_dom2"/>
</dbReference>
<dbReference type="RefSeq" id="XP_002508090.1">
    <property type="nucleotide sequence ID" value="XM_002508044.1"/>
</dbReference>
<dbReference type="GO" id="GO:0031564">
    <property type="term" value="P:transcription antitermination"/>
    <property type="evidence" value="ECO:0007669"/>
    <property type="project" value="UniProtKB-KW"/>
</dbReference>
<feature type="region of interest" description="Disordered" evidence="4">
    <location>
        <begin position="491"/>
        <end position="510"/>
    </location>
</feature>
<reference evidence="6 7" key="1">
    <citation type="journal article" date="2009" name="Science">
        <title>Green evolution and dynamic adaptations revealed by genomes of the marine picoeukaryotes Micromonas.</title>
        <authorList>
            <person name="Worden A.Z."/>
            <person name="Lee J.H."/>
            <person name="Mock T."/>
            <person name="Rouze P."/>
            <person name="Simmons M.P."/>
            <person name="Aerts A.L."/>
            <person name="Allen A.E."/>
            <person name="Cuvelier M.L."/>
            <person name="Derelle E."/>
            <person name="Everett M.V."/>
            <person name="Foulon E."/>
            <person name="Grimwood J."/>
            <person name="Gundlach H."/>
            <person name="Henrissat B."/>
            <person name="Napoli C."/>
            <person name="McDonald S.M."/>
            <person name="Parker M.S."/>
            <person name="Rombauts S."/>
            <person name="Salamov A."/>
            <person name="Von Dassow P."/>
            <person name="Badger J.H."/>
            <person name="Coutinho P.M."/>
            <person name="Demir E."/>
            <person name="Dubchak I."/>
            <person name="Gentemann C."/>
            <person name="Eikrem W."/>
            <person name="Gready J.E."/>
            <person name="John U."/>
            <person name="Lanier W."/>
            <person name="Lindquist E.A."/>
            <person name="Lucas S."/>
            <person name="Mayer K.F."/>
            <person name="Moreau H."/>
            <person name="Not F."/>
            <person name="Otillar R."/>
            <person name="Panaud O."/>
            <person name="Pangilinan J."/>
            <person name="Paulsen I."/>
            <person name="Piegu B."/>
            <person name="Poliakov A."/>
            <person name="Robbens S."/>
            <person name="Schmutz J."/>
            <person name="Toulza E."/>
            <person name="Wyss T."/>
            <person name="Zelensky A."/>
            <person name="Zhou K."/>
            <person name="Armbrust E.V."/>
            <person name="Bhattacharya D."/>
            <person name="Goodenough U.W."/>
            <person name="Van de Peer Y."/>
            <person name="Grigoriev I.V."/>
        </authorList>
    </citation>
    <scope>NUCLEOTIDE SEQUENCE [LARGE SCALE GENOMIC DNA]</scope>
    <source>
        <strain evidence="7">RCC299 / NOUM17</strain>
    </source>
</reference>
<dbReference type="AlphaFoldDB" id="C1FFC9"/>
<dbReference type="OrthoDB" id="10418038at2759"/>
<evidence type="ECO:0000256" key="3">
    <source>
        <dbReference type="ARBA" id="ARBA00023163"/>
    </source>
</evidence>
<dbReference type="SUPFAM" id="SSF82679">
    <property type="entry name" value="N-utilization substance G protein NusG, N-terminal domain"/>
    <property type="match status" value="1"/>
</dbReference>
<gene>
    <name evidence="6" type="ORF">MICPUN_60471</name>
</gene>
<dbReference type="InParanoid" id="C1FFC9"/>
<organism evidence="6 7">
    <name type="scientific">Micromonas commoda (strain RCC299 / NOUM17 / CCMP2709)</name>
    <name type="common">Picoplanktonic green alga</name>
    <dbReference type="NCBI Taxonomy" id="296587"/>
    <lineage>
        <taxon>Eukaryota</taxon>
        <taxon>Viridiplantae</taxon>
        <taxon>Chlorophyta</taxon>
        <taxon>Mamiellophyceae</taxon>
        <taxon>Mamiellales</taxon>
        <taxon>Mamiellaceae</taxon>
        <taxon>Micromonas</taxon>
    </lineage>
</organism>
<dbReference type="InterPro" id="IPR036735">
    <property type="entry name" value="NGN_dom_sf"/>
</dbReference>
<dbReference type="OMA" id="AVIMRAR"/>
<keyword evidence="1" id="KW-0889">Transcription antitermination</keyword>
<dbReference type="CDD" id="cd06091">
    <property type="entry name" value="KOW_NusG"/>
    <property type="match status" value="1"/>
</dbReference>